<reference evidence="4" key="1">
    <citation type="journal article" date="2005" name="Int. J. Syst. Evol. Microbiol.">
        <title>Methanofollis formosanus sp. nov., isolated from a fish pond.</title>
        <authorList>
            <person name="Wu S.Y."/>
            <person name="Chen S.C."/>
            <person name="Lai M.C."/>
        </authorList>
    </citation>
    <scope>NUCLEOTIDE SEQUENCE</scope>
    <source>
        <strain evidence="4">ML15</strain>
    </source>
</reference>
<dbReference type="InterPro" id="IPR023368">
    <property type="entry name" value="UPF0066_cons_site"/>
</dbReference>
<evidence type="ECO:0000313" key="5">
    <source>
        <dbReference type="Proteomes" id="UP000826709"/>
    </source>
</evidence>
<dbReference type="InterPro" id="IPR023370">
    <property type="entry name" value="TrmO-like_N"/>
</dbReference>
<sequence length="137" mass="15329">MMELVAIGTIRSPYKKPDDAPRQGRLNDVESEIEVYPEYAEGLADLEGCDRLVVLYWLDRADRSLLRATPPGQSRSRGVFSTRSPHRPNPIALSVVDLLEVRGRTLRVQGLEALDGSPLLDLKPDLPLIEIPKKSDR</sequence>
<gene>
    <name evidence="4" type="primary">tsaA</name>
    <name evidence="4" type="ORF">E2N92_05210</name>
</gene>
<protein>
    <submittedName>
        <fullName evidence="4">tRNA (N6-threonylcarbamoyladenosine(37)-N6)-methyltransferase TrmO</fullName>
    </submittedName>
</protein>
<keyword evidence="1" id="KW-0949">S-adenosyl-L-methionine</keyword>
<dbReference type="AlphaFoldDB" id="A0A8G1A2Z8"/>
<dbReference type="PROSITE" id="PS01318">
    <property type="entry name" value="TSAA_1"/>
    <property type="match status" value="1"/>
</dbReference>
<dbReference type="PANTHER" id="PTHR12818:SF0">
    <property type="entry name" value="TRNA (ADENINE(37)-N6)-METHYLTRANSFERASE"/>
    <property type="match status" value="1"/>
</dbReference>
<dbReference type="InterPro" id="IPR040372">
    <property type="entry name" value="YaeB-like"/>
</dbReference>
<dbReference type="CDD" id="cd09281">
    <property type="entry name" value="UPF0066"/>
    <property type="match status" value="1"/>
</dbReference>
<keyword evidence="5" id="KW-1185">Reference proteome</keyword>
<dbReference type="InterPro" id="IPR036413">
    <property type="entry name" value="YaeB-like_sf"/>
</dbReference>
<dbReference type="PANTHER" id="PTHR12818">
    <property type="entry name" value="TRNA (ADENINE(37)-N6)-METHYLTRANSFERASE"/>
    <property type="match status" value="1"/>
</dbReference>
<dbReference type="Gene3D" id="2.40.30.70">
    <property type="entry name" value="YaeB-like"/>
    <property type="match status" value="1"/>
</dbReference>
<dbReference type="InterPro" id="IPR036414">
    <property type="entry name" value="YaeB_N_sf"/>
</dbReference>
<evidence type="ECO:0000256" key="2">
    <source>
        <dbReference type="ARBA" id="ARBA00033753"/>
    </source>
</evidence>
<feature type="domain" description="TsaA-like" evidence="3">
    <location>
        <begin position="4"/>
        <end position="134"/>
    </location>
</feature>
<dbReference type="SUPFAM" id="SSF118196">
    <property type="entry name" value="YaeB-like"/>
    <property type="match status" value="1"/>
</dbReference>
<dbReference type="PROSITE" id="PS51668">
    <property type="entry name" value="TSAA_2"/>
    <property type="match status" value="1"/>
</dbReference>
<organism evidence="4 5">
    <name type="scientific">Methanofollis formosanus</name>
    <dbReference type="NCBI Taxonomy" id="299308"/>
    <lineage>
        <taxon>Archaea</taxon>
        <taxon>Methanobacteriati</taxon>
        <taxon>Methanobacteriota</taxon>
        <taxon>Stenosarchaea group</taxon>
        <taxon>Methanomicrobia</taxon>
        <taxon>Methanomicrobiales</taxon>
        <taxon>Methanomicrobiaceae</taxon>
        <taxon>Methanofollis</taxon>
    </lineage>
</organism>
<evidence type="ECO:0000259" key="3">
    <source>
        <dbReference type="PROSITE" id="PS51668"/>
    </source>
</evidence>
<evidence type="ECO:0000313" key="4">
    <source>
        <dbReference type="EMBL" id="QYZ80404.1"/>
    </source>
</evidence>
<dbReference type="Pfam" id="PF01980">
    <property type="entry name" value="TrmO_N"/>
    <property type="match status" value="1"/>
</dbReference>
<dbReference type="EMBL" id="CP037968">
    <property type="protein sequence ID" value="QYZ80404.1"/>
    <property type="molecule type" value="Genomic_DNA"/>
</dbReference>
<name>A0A8G1A2Z8_9EURY</name>
<reference evidence="4" key="2">
    <citation type="submission" date="2019-03" db="EMBL/GenBank/DDBJ databases">
        <authorList>
            <person name="Chen S.-C."/>
            <person name="Wu S.-Y."/>
            <person name="Lai M.-C."/>
        </authorList>
    </citation>
    <scope>NUCLEOTIDE SEQUENCE</scope>
    <source>
        <strain evidence="4">ML15</strain>
    </source>
</reference>
<dbReference type="Proteomes" id="UP000826709">
    <property type="component" value="Chromosome"/>
</dbReference>
<dbReference type="NCBIfam" id="TIGR00104">
    <property type="entry name" value="tRNA_TsaA"/>
    <property type="match status" value="1"/>
</dbReference>
<proteinExistence type="inferred from homology"/>
<evidence type="ECO:0000256" key="1">
    <source>
        <dbReference type="ARBA" id="ARBA00022691"/>
    </source>
</evidence>
<dbReference type="OrthoDB" id="40408at2157"/>
<accession>A0A8G1A2Z8</accession>
<dbReference type="KEGG" id="mfk:E2N92_05210"/>
<comment type="similarity">
    <text evidence="2">Belongs to the tRNA methyltransferase O family.</text>
</comment>